<evidence type="ECO:0000313" key="2">
    <source>
        <dbReference type="Proteomes" id="UP000516764"/>
    </source>
</evidence>
<proteinExistence type="predicted"/>
<gene>
    <name evidence="1" type="ORF">H9I45_04000</name>
</gene>
<dbReference type="EMBL" id="CP061813">
    <property type="protein sequence ID" value="QOD61621.1"/>
    <property type="molecule type" value="Genomic_DNA"/>
</dbReference>
<name>A0A7L8AHY6_9FLAO</name>
<evidence type="ECO:0000313" key="1">
    <source>
        <dbReference type="EMBL" id="QOD61621.1"/>
    </source>
</evidence>
<dbReference type="SUPFAM" id="SSF75011">
    <property type="entry name" value="3-carboxy-cis,cis-mucoante lactonizing enzyme"/>
    <property type="match status" value="1"/>
</dbReference>
<accession>A0A7L8AHY6</accession>
<dbReference type="OrthoDB" id="9765926at2"/>
<organism evidence="1 2">
    <name type="scientific">Polaribacter haliotis</name>
    <dbReference type="NCBI Taxonomy" id="1888915"/>
    <lineage>
        <taxon>Bacteria</taxon>
        <taxon>Pseudomonadati</taxon>
        <taxon>Bacteroidota</taxon>
        <taxon>Flavobacteriia</taxon>
        <taxon>Flavobacteriales</taxon>
        <taxon>Flavobacteriaceae</taxon>
    </lineage>
</organism>
<sequence length="951" mass="105438">MKKFFPLFLIFIALNTFSQKEANFWYFGFNAGLDFTDCDPKAIDNGKLNTFEGCSTISNSSGELLFYSDGITVWDKNHDIMPGGTGLRGNPSSAQSALFVPHPTDKDLYYLFVVGGQGDAGFFYYTIDITQNGGLGSVITGPVDLSDGNSSDWTERVTAIQSSKSNEIWVISASKRNLYSYLVNNSGVERTPIITNIDNTDIGTRGSLKVSPDGTKLVITSQGTDCLLFNFNADNGRITNKSILNAGDVSYGAEFSQTGNRLYISTGSHNQTAGAFPQDAFIYQFDLTKRSITDINNSRNIINNWLGYRGALQLGPDARIYYATSGETSLGVINKPEELGSDVIYEQEGISLGSKVSSEGLPPFIQSFFKVALTDVDTGRKIIGEFLVCIGDTKNLGISSILDFDDTADTAEPITYEWYRDGAPLSVGNTSQIVVGNPGRDTDGIYSLKAIYFNKCGRERSLEAVAQVRFEPKPTVNSIDIYDQCDYDSNSIDGFTTFNLESKEPQLTGGATDVIVEFFEDDDTPIIDKVGYINRDVANITNHVIKVKITNTNTGCFQFGSMELKVTPTSGSFNSFDSIYEQEINISSTPEINSEGSNDAIFNFEAKIDDIILASGGAFNRTDNQFSFYQTREDAEKETDVIKPPYDTYHFTNETDIYVRISKNNTCEGIGLFKLFVLEIPEPMGNTSIVPLCINFPENVPVLETKPLNGSSNDPSDTYKWYLNNSLISGETDRILNASKEGTYKVEASRFYGNDSGTEDDITIIGYNTFTVEESSTAIIESLDLVDDQDLLEENTLTIKVNGKGNYEYALNSNAITAFRKGEENLSYTFTNVEPGLNTVYIRDIKDCGIVSTKEISFVYFQRHFSPNEDGEFDTWKVQGIDNTFYTVVDMQIFDRYGKLLKVINLKTESGWNGTINGKMMPSNDYWYNATLIDKNGKVRKKTGNFALIRK</sequence>
<dbReference type="Pfam" id="PF13585">
    <property type="entry name" value="CHU_C"/>
    <property type="match status" value="1"/>
</dbReference>
<dbReference type="KEGG" id="phal:H9I45_04000"/>
<reference evidence="1 2" key="1">
    <citation type="journal article" date="2016" name="Int. J. Syst. Evol. Microbiol.">
        <title>Polaribacter haliotis sp. nov., isolated from the gut of abalone Haliotis discus hannai.</title>
        <authorList>
            <person name="Kim Y.O."/>
            <person name="Park I.S."/>
            <person name="Park S."/>
            <person name="Nam B.H."/>
            <person name="Park J.M."/>
            <person name="Kim D.G."/>
            <person name="Yoon J.H."/>
        </authorList>
    </citation>
    <scope>NUCLEOTIDE SEQUENCE [LARGE SCALE GENOMIC DNA]</scope>
    <source>
        <strain evidence="1 2">KCTC 52418</strain>
    </source>
</reference>
<dbReference type="AlphaFoldDB" id="A0A7L8AHY6"/>
<dbReference type="NCBIfam" id="TIGR04131">
    <property type="entry name" value="Bac_Flav_CTERM"/>
    <property type="match status" value="1"/>
</dbReference>
<dbReference type="Proteomes" id="UP000516764">
    <property type="component" value="Chromosome"/>
</dbReference>
<dbReference type="RefSeq" id="WP_088355148.1">
    <property type="nucleotide sequence ID" value="NZ_CP061813.1"/>
</dbReference>
<keyword evidence="2" id="KW-1185">Reference proteome</keyword>
<dbReference type="InterPro" id="IPR026341">
    <property type="entry name" value="T9SS_type_B"/>
</dbReference>
<protein>
    <submittedName>
        <fullName evidence="1">T9SS type B sorting domain-containing protein</fullName>
    </submittedName>
</protein>